<feature type="compositionally biased region" description="Polar residues" evidence="4">
    <location>
        <begin position="67"/>
        <end position="76"/>
    </location>
</feature>
<feature type="compositionally biased region" description="Basic and acidic residues" evidence="4">
    <location>
        <begin position="1"/>
        <end position="14"/>
    </location>
</feature>
<comment type="subcellular location">
    <subcellularLocation>
        <location evidence="1">Nucleus</location>
    </subcellularLocation>
</comment>
<feature type="compositionally biased region" description="Low complexity" evidence="4">
    <location>
        <begin position="172"/>
        <end position="186"/>
    </location>
</feature>
<feature type="compositionally biased region" description="Low complexity" evidence="4">
    <location>
        <begin position="193"/>
        <end position="205"/>
    </location>
</feature>
<feature type="compositionally biased region" description="Polar residues" evidence="4">
    <location>
        <begin position="723"/>
        <end position="732"/>
    </location>
</feature>
<dbReference type="SMART" id="SM00292">
    <property type="entry name" value="BRCT"/>
    <property type="match status" value="1"/>
</dbReference>
<dbReference type="InterPro" id="IPR047252">
    <property type="entry name" value="TP53BP1-like"/>
</dbReference>
<dbReference type="InterPro" id="IPR001357">
    <property type="entry name" value="BRCT_dom"/>
</dbReference>
<feature type="compositionally biased region" description="Low complexity" evidence="4">
    <location>
        <begin position="362"/>
        <end position="375"/>
    </location>
</feature>
<feature type="region of interest" description="Disordered" evidence="4">
    <location>
        <begin position="1"/>
        <end position="205"/>
    </location>
</feature>
<feature type="compositionally biased region" description="Polar residues" evidence="4">
    <location>
        <begin position="679"/>
        <end position="690"/>
    </location>
</feature>
<protein>
    <recommendedName>
        <fullName evidence="5">BRCT domain-containing protein</fullName>
    </recommendedName>
</protein>
<sequence>MERGLDKRKARDKETDDDLSDATNTKNPMKRARVEYSSASPKEKSPSPASAQRSPMGKVVDTFAATAPSSLGQKSDNNGDHAMASSSSANPVISKFDLPSPFTTQELEQLEKNKDGKQDSDSDDDSTKFYTDIMQSEENKKKRQIKSKSGSGSGSSSSNGTPVVNSKRVDKGSSSNNGKAGGTKSSQQPLLTSSPNSEQSSIWSSSGSGEVEVVIKIYEPTTRQILLEETVLRSDAPRMEAFLKQHSLKLSLSSHSGYLGDISSHGNSAETVQSASKNRWTISSLGSTIPRQSIVSIATDTSEISEVMKRPGRPPPTSKSRKRSDGPILSSTKIDESSNSSNVLSRMNVSGNSMSNGEDHSTTGTSSKSQSSKGTETPARKGKTASNSKFDHDEGFGTMASQTSTPGSSKKNKSGIKGTSNASTPTGPAANKPTGERPTKKPAVRRRGGSASNFPITTPATAVVLSTPPPARSVAKIEGTSAKPLNKFEQEMNDEPVIESELKKGASLWSAILPEELVFARWRDKNYYSGMVKSKGLNDTWVIDFDDGMEDVASESHIVPIRILGVGTIGIYSPDAGYQPHNAEVIGQKFGADADGTQWVKYAIKCEDLENPIWCSRRQLSIKEPDAKKLRSDYLPPAQGKAGDVSLDNIVSGPRRRTRGNEPENGNEKSLIAGAFDQSVGNSSNSESTVTPKTRGPKGGKKTPATEPKKKRGANTNTNTNTPQNKDVSTSPPVKDVAVAVIKELPAKSPKYATVEIGKKKPKKSVFQGLQFFLTASGGGDPGISGNALNMLPPLAYDKDEFRELIESSGGEVVDAVGDESDKNVFLISDSYARTVKYIYCLAGSIACVSHTWVTACLDKVVKCLLCNF</sequence>
<reference evidence="6 7" key="1">
    <citation type="submission" date="2024-08" db="EMBL/GenBank/DDBJ databases">
        <authorList>
            <person name="Cucini C."/>
            <person name="Frati F."/>
        </authorList>
    </citation>
    <scope>NUCLEOTIDE SEQUENCE [LARGE SCALE GENOMIC DNA]</scope>
</reference>
<dbReference type="PANTHER" id="PTHR15321">
    <property type="entry name" value="TUMOR SUPPRESSOR P53-BINDING PROTEIN 1"/>
    <property type="match status" value="1"/>
</dbReference>
<organism evidence="6 7">
    <name type="scientific">Orchesella dallaii</name>
    <dbReference type="NCBI Taxonomy" id="48710"/>
    <lineage>
        <taxon>Eukaryota</taxon>
        <taxon>Metazoa</taxon>
        <taxon>Ecdysozoa</taxon>
        <taxon>Arthropoda</taxon>
        <taxon>Hexapoda</taxon>
        <taxon>Collembola</taxon>
        <taxon>Entomobryomorpha</taxon>
        <taxon>Entomobryoidea</taxon>
        <taxon>Orchesellidae</taxon>
        <taxon>Orchesellinae</taxon>
        <taxon>Orchesella</taxon>
    </lineage>
</organism>
<feature type="compositionally biased region" description="Basic and acidic residues" evidence="4">
    <location>
        <begin position="109"/>
        <end position="120"/>
    </location>
</feature>
<dbReference type="CDD" id="cd04508">
    <property type="entry name" value="Tudor_SF"/>
    <property type="match status" value="1"/>
</dbReference>
<dbReference type="InterPro" id="IPR036420">
    <property type="entry name" value="BRCT_dom_sf"/>
</dbReference>
<keyword evidence="2" id="KW-0227">DNA damage</keyword>
<proteinExistence type="predicted"/>
<keyword evidence="3" id="KW-0539">Nucleus</keyword>
<dbReference type="InterPro" id="IPR047249">
    <property type="entry name" value="BRCT_p53bp1-like_rpt1"/>
</dbReference>
<evidence type="ECO:0000259" key="5">
    <source>
        <dbReference type="PROSITE" id="PS50172"/>
    </source>
</evidence>
<dbReference type="CDD" id="cd17745">
    <property type="entry name" value="BRCT_p53bp1_rpt1"/>
    <property type="match status" value="1"/>
</dbReference>
<feature type="compositionally biased region" description="Low complexity" evidence="4">
    <location>
        <begin position="147"/>
        <end position="158"/>
    </location>
</feature>
<dbReference type="Gene3D" id="2.30.30.140">
    <property type="match status" value="1"/>
</dbReference>
<feature type="domain" description="BRCT" evidence="5">
    <location>
        <begin position="762"/>
        <end position="860"/>
    </location>
</feature>
<feature type="compositionally biased region" description="Polar residues" evidence="4">
    <location>
        <begin position="329"/>
        <end position="356"/>
    </location>
</feature>
<accession>A0ABP1Q3W1</accession>
<evidence type="ECO:0000313" key="7">
    <source>
        <dbReference type="Proteomes" id="UP001642540"/>
    </source>
</evidence>
<evidence type="ECO:0000256" key="3">
    <source>
        <dbReference type="ARBA" id="ARBA00023242"/>
    </source>
</evidence>
<dbReference type="Proteomes" id="UP001642540">
    <property type="component" value="Unassembled WGS sequence"/>
</dbReference>
<dbReference type="PANTHER" id="PTHR15321:SF3">
    <property type="entry name" value="TP53-BINDING PROTEIN 1"/>
    <property type="match status" value="1"/>
</dbReference>
<evidence type="ECO:0000256" key="2">
    <source>
        <dbReference type="ARBA" id="ARBA00022763"/>
    </source>
</evidence>
<evidence type="ECO:0000256" key="4">
    <source>
        <dbReference type="SAM" id="MobiDB-lite"/>
    </source>
</evidence>
<dbReference type="Pfam" id="PF00533">
    <property type="entry name" value="BRCT"/>
    <property type="match status" value="1"/>
</dbReference>
<dbReference type="Gene3D" id="3.40.50.10190">
    <property type="entry name" value="BRCT domain"/>
    <property type="match status" value="1"/>
</dbReference>
<keyword evidence="7" id="KW-1185">Reference proteome</keyword>
<dbReference type="PROSITE" id="PS50172">
    <property type="entry name" value="BRCT"/>
    <property type="match status" value="1"/>
</dbReference>
<name>A0ABP1Q3W1_9HEXA</name>
<gene>
    <name evidence="6" type="ORF">ODALV1_LOCUS7040</name>
</gene>
<dbReference type="EMBL" id="CAXLJM020000022">
    <property type="protein sequence ID" value="CAL8088389.1"/>
    <property type="molecule type" value="Genomic_DNA"/>
</dbReference>
<evidence type="ECO:0000256" key="1">
    <source>
        <dbReference type="ARBA" id="ARBA00004123"/>
    </source>
</evidence>
<comment type="caution">
    <text evidence="6">The sequence shown here is derived from an EMBL/GenBank/DDBJ whole genome shotgun (WGS) entry which is preliminary data.</text>
</comment>
<feature type="region of interest" description="Disordered" evidence="4">
    <location>
        <begin position="631"/>
        <end position="733"/>
    </location>
</feature>
<feature type="region of interest" description="Disordered" evidence="4">
    <location>
        <begin position="296"/>
        <end position="456"/>
    </location>
</feature>
<dbReference type="SUPFAM" id="SSF52113">
    <property type="entry name" value="BRCT domain"/>
    <property type="match status" value="1"/>
</dbReference>
<evidence type="ECO:0000313" key="6">
    <source>
        <dbReference type="EMBL" id="CAL8088389.1"/>
    </source>
</evidence>